<proteinExistence type="predicted"/>
<evidence type="ECO:0000313" key="5">
    <source>
        <dbReference type="Proteomes" id="UP000632339"/>
    </source>
</evidence>
<gene>
    <name evidence="4" type="ORF">GCM10010967_05580</name>
</gene>
<keyword evidence="5" id="KW-1185">Reference proteome</keyword>
<keyword evidence="1" id="KW-0175">Coiled coil</keyword>
<dbReference type="EMBL" id="BMLI01000001">
    <property type="protein sequence ID" value="GGM76848.1"/>
    <property type="molecule type" value="Genomic_DNA"/>
</dbReference>
<dbReference type="RefSeq" id="WP_084599938.1">
    <property type="nucleotide sequence ID" value="NZ_BMLI01000001.1"/>
</dbReference>
<sequence length="351" mass="38436">MKHVMISVSLVVGTLLNGSFASAQMGVGISHPKAKLHVYDGTFLSQTPQLDPQTSPFYNPDLFDVDPVLHTFKWISEKGAFRALGLVTFNQNIYTASAGKFSFTSGFDNYATGIATSAMGMRASATDIAAFAVGWSAIANGKRAFVFGESSSANGLNSVTLGTNLEDNYLTGTFIFGNIEGNLQNTDNNQIMMLFQGGYRFFTSADLTTGVYMGPGASSWSILSDVRKKENFAPVDGKEFLQSIKKMPITSWNYKGQNAANMRHYGPMAQDFFKAFGKDSYGTIGADTTINQADLDGVTLIAIQALVKETDDLQKMNDDLETELVRLRAQLLGRRDFRHPARRTLLARRKN</sequence>
<protein>
    <recommendedName>
        <fullName evidence="3">Peptidase S74 domain-containing protein</fullName>
    </recommendedName>
</protein>
<dbReference type="InterPro" id="IPR030392">
    <property type="entry name" value="S74_ICA"/>
</dbReference>
<accession>A0ABQ2HEP1</accession>
<dbReference type="SUPFAM" id="SSF101967">
    <property type="entry name" value="Adhesin YadA, collagen-binding domain"/>
    <property type="match status" value="1"/>
</dbReference>
<reference evidence="5" key="1">
    <citation type="journal article" date="2019" name="Int. J. Syst. Evol. Microbiol.">
        <title>The Global Catalogue of Microorganisms (GCM) 10K type strain sequencing project: providing services to taxonomists for standard genome sequencing and annotation.</title>
        <authorList>
            <consortium name="The Broad Institute Genomics Platform"/>
            <consortium name="The Broad Institute Genome Sequencing Center for Infectious Disease"/>
            <person name="Wu L."/>
            <person name="Ma J."/>
        </authorList>
    </citation>
    <scope>NUCLEOTIDE SEQUENCE [LARGE SCALE GENOMIC DNA]</scope>
    <source>
        <strain evidence="5">CGMCC 1.6375</strain>
    </source>
</reference>
<comment type="caution">
    <text evidence="4">The sequence shown here is derived from an EMBL/GenBank/DDBJ whole genome shotgun (WGS) entry which is preliminary data.</text>
</comment>
<feature type="chain" id="PRO_5045197856" description="Peptidase S74 domain-containing protein" evidence="2">
    <location>
        <begin position="24"/>
        <end position="351"/>
    </location>
</feature>
<dbReference type="Pfam" id="PF13884">
    <property type="entry name" value="Peptidase_S74"/>
    <property type="match status" value="1"/>
</dbReference>
<evidence type="ECO:0000313" key="4">
    <source>
        <dbReference type="EMBL" id="GGM76848.1"/>
    </source>
</evidence>
<feature type="signal peptide" evidence="2">
    <location>
        <begin position="1"/>
        <end position="23"/>
    </location>
</feature>
<evidence type="ECO:0000259" key="3">
    <source>
        <dbReference type="PROSITE" id="PS51688"/>
    </source>
</evidence>
<dbReference type="InterPro" id="IPR011049">
    <property type="entry name" value="Serralysin-like_metalloprot_C"/>
</dbReference>
<dbReference type="Proteomes" id="UP000632339">
    <property type="component" value="Unassembled WGS sequence"/>
</dbReference>
<organism evidence="4 5">
    <name type="scientific">Dyadobacter beijingensis</name>
    <dbReference type="NCBI Taxonomy" id="365489"/>
    <lineage>
        <taxon>Bacteria</taxon>
        <taxon>Pseudomonadati</taxon>
        <taxon>Bacteroidota</taxon>
        <taxon>Cytophagia</taxon>
        <taxon>Cytophagales</taxon>
        <taxon>Spirosomataceae</taxon>
        <taxon>Dyadobacter</taxon>
    </lineage>
</organism>
<feature type="domain" description="Peptidase S74" evidence="3">
    <location>
        <begin position="224"/>
        <end position="317"/>
    </location>
</feature>
<dbReference type="Gene3D" id="2.150.10.10">
    <property type="entry name" value="Serralysin-like metalloprotease, C-terminal"/>
    <property type="match status" value="1"/>
</dbReference>
<dbReference type="PROSITE" id="PS51688">
    <property type="entry name" value="ICA"/>
    <property type="match status" value="1"/>
</dbReference>
<name>A0ABQ2HEP1_9BACT</name>
<evidence type="ECO:0000256" key="2">
    <source>
        <dbReference type="SAM" id="SignalP"/>
    </source>
</evidence>
<evidence type="ECO:0000256" key="1">
    <source>
        <dbReference type="SAM" id="Coils"/>
    </source>
</evidence>
<feature type="coiled-coil region" evidence="1">
    <location>
        <begin position="303"/>
        <end position="330"/>
    </location>
</feature>
<keyword evidence="2" id="KW-0732">Signal</keyword>